<comment type="cofactor">
    <cofactor evidence="14 15">
        <name>heme b</name>
        <dbReference type="ChEBI" id="CHEBI:60344"/>
    </cofactor>
    <text evidence="14 15">Binds 1 heme b (iron(II)-protoporphyrin IX) group per subunit.</text>
</comment>
<dbReference type="InterPro" id="IPR005265">
    <property type="entry name" value="HemJ-like"/>
</dbReference>
<dbReference type="EC" id="1.3.99.-" evidence="14 15"/>
<keyword evidence="10 14" id="KW-0560">Oxidoreductase</keyword>
<feature type="transmembrane region" description="Helical" evidence="14">
    <location>
        <begin position="6"/>
        <end position="26"/>
    </location>
</feature>
<dbReference type="GO" id="GO:0046872">
    <property type="term" value="F:metal ion binding"/>
    <property type="evidence" value="ECO:0007669"/>
    <property type="project" value="UniProtKB-UniRule"/>
</dbReference>
<evidence type="ECO:0000256" key="9">
    <source>
        <dbReference type="ARBA" id="ARBA00022989"/>
    </source>
</evidence>
<keyword evidence="7 14" id="KW-0812">Transmembrane</keyword>
<sequence>MDQAYLWIKALHIIAVIAFMAGMFYLPRLFVYHAAAAIGSDQSETFKVMERKLDVIIMRPALVLVYATGLALAIKADFFKAAWLNWKFLLVLLMTVLYVYLVAARWRFAADRNTRPARFYRMLNEVPTLLLVGIVLLVVLKPF</sequence>
<evidence type="ECO:0000256" key="13">
    <source>
        <dbReference type="ARBA" id="ARBA00048390"/>
    </source>
</evidence>
<evidence type="ECO:0000313" key="16">
    <source>
        <dbReference type="EMBL" id="REF89528.1"/>
    </source>
</evidence>
<keyword evidence="12 14" id="KW-0472">Membrane</keyword>
<evidence type="ECO:0000256" key="4">
    <source>
        <dbReference type="ARBA" id="ARBA00017504"/>
    </source>
</evidence>
<protein>
    <recommendedName>
        <fullName evidence="4 14">Protoporphyrinogen IX oxidase</fullName>
        <shortName evidence="14">PPO</shortName>
        <ecNumber evidence="14 15">1.3.99.-</ecNumber>
    </recommendedName>
</protein>
<comment type="similarity">
    <text evidence="3 14 15">Belongs to the HemJ family.</text>
</comment>
<evidence type="ECO:0000256" key="12">
    <source>
        <dbReference type="ARBA" id="ARBA00023136"/>
    </source>
</evidence>
<evidence type="ECO:0000256" key="11">
    <source>
        <dbReference type="ARBA" id="ARBA00023004"/>
    </source>
</evidence>
<accession>A0A3D9Z5I1</accession>
<comment type="subunit">
    <text evidence="14">Homodimer.</text>
</comment>
<evidence type="ECO:0000256" key="7">
    <source>
        <dbReference type="ARBA" id="ARBA00022692"/>
    </source>
</evidence>
<keyword evidence="11 14" id="KW-0408">Iron</keyword>
<proteinExistence type="inferred from homology"/>
<comment type="subcellular location">
    <subcellularLocation>
        <location evidence="1 14">Cell membrane</location>
        <topology evidence="1 14">Multi-pass membrane protein</topology>
    </subcellularLocation>
</comment>
<dbReference type="RefSeq" id="WP_115835284.1">
    <property type="nucleotide sequence ID" value="NZ_CP025086.1"/>
</dbReference>
<dbReference type="PANTHER" id="PTHR40255">
    <property type="entry name" value="UPF0093 MEMBRANE PROTEIN SLR1790"/>
    <property type="match status" value="1"/>
</dbReference>
<comment type="caution">
    <text evidence="16">The sequence shown here is derived from an EMBL/GenBank/DDBJ whole genome shotgun (WGS) entry which is preliminary data.</text>
</comment>
<evidence type="ECO:0000256" key="3">
    <source>
        <dbReference type="ARBA" id="ARBA00006501"/>
    </source>
</evidence>
<name>A0A3D9Z5I1_9HYPH</name>
<gene>
    <name evidence="16" type="ORF">DES32_0750</name>
</gene>
<dbReference type="GO" id="GO:0070818">
    <property type="term" value="F:protoporphyrinogen oxidase activity"/>
    <property type="evidence" value="ECO:0007669"/>
    <property type="project" value="UniProtKB-UniRule"/>
</dbReference>
<keyword evidence="9 14" id="KW-1133">Transmembrane helix</keyword>
<dbReference type="PANTHER" id="PTHR40255:SF1">
    <property type="entry name" value="PROTOPORPHYRINOGEN IX OXIDASE"/>
    <property type="match status" value="1"/>
</dbReference>
<dbReference type="UniPathway" id="UPA00251">
    <property type="reaction ID" value="UER00324"/>
</dbReference>
<keyword evidence="5 14" id="KW-1003">Cell membrane</keyword>
<evidence type="ECO:0000256" key="6">
    <source>
        <dbReference type="ARBA" id="ARBA00022617"/>
    </source>
</evidence>
<dbReference type="NCBIfam" id="TIGR00701">
    <property type="entry name" value="protoporphyrinogen oxidase HemJ"/>
    <property type="match status" value="1"/>
</dbReference>
<organism evidence="16 17">
    <name type="scientific">Methylovirgula ligni</name>
    <dbReference type="NCBI Taxonomy" id="569860"/>
    <lineage>
        <taxon>Bacteria</taxon>
        <taxon>Pseudomonadati</taxon>
        <taxon>Pseudomonadota</taxon>
        <taxon>Alphaproteobacteria</taxon>
        <taxon>Hyphomicrobiales</taxon>
        <taxon>Beijerinckiaceae</taxon>
        <taxon>Methylovirgula</taxon>
    </lineage>
</organism>
<evidence type="ECO:0000313" key="17">
    <source>
        <dbReference type="Proteomes" id="UP000256900"/>
    </source>
</evidence>
<dbReference type="Pfam" id="PF03653">
    <property type="entry name" value="UPF0093"/>
    <property type="match status" value="1"/>
</dbReference>
<feature type="binding site" description="axial binding residue" evidence="14">
    <location>
        <position position="12"/>
    </location>
    <ligand>
        <name>heme</name>
        <dbReference type="ChEBI" id="CHEBI:30413"/>
    </ligand>
    <ligandPart>
        <name>Fe</name>
        <dbReference type="ChEBI" id="CHEBI:18248"/>
    </ligandPart>
</feature>
<comment type="pathway">
    <text evidence="2 14 15">Porphyrin-containing compound metabolism; protoporphyrin-IX biosynthesis; protoporphyrin-IX from protoporphyrinogen-IX: step 1/1.</text>
</comment>
<dbReference type="OrthoDB" id="9800824at2"/>
<evidence type="ECO:0000256" key="8">
    <source>
        <dbReference type="ARBA" id="ARBA00022723"/>
    </source>
</evidence>
<feature type="binding site" description="axial binding residue" evidence="14">
    <location>
        <position position="87"/>
    </location>
    <ligand>
        <name>heme</name>
        <dbReference type="ChEBI" id="CHEBI:30413"/>
    </ligand>
    <ligandPart>
        <name>Fe</name>
        <dbReference type="ChEBI" id="CHEBI:18248"/>
    </ligandPart>
</feature>
<comment type="catalytic activity">
    <reaction evidence="13 14 15">
        <text>protoporphyrinogen IX + 3 A = protoporphyrin IX + 3 AH2</text>
        <dbReference type="Rhea" id="RHEA:62000"/>
        <dbReference type="ChEBI" id="CHEBI:13193"/>
        <dbReference type="ChEBI" id="CHEBI:17499"/>
        <dbReference type="ChEBI" id="CHEBI:57306"/>
        <dbReference type="ChEBI" id="CHEBI:57307"/>
    </reaction>
</comment>
<evidence type="ECO:0000256" key="2">
    <source>
        <dbReference type="ARBA" id="ARBA00005073"/>
    </source>
</evidence>
<evidence type="ECO:0000256" key="14">
    <source>
        <dbReference type="HAMAP-Rule" id="MF_02239"/>
    </source>
</evidence>
<feature type="transmembrane region" description="Helical" evidence="14">
    <location>
        <begin position="86"/>
        <end position="103"/>
    </location>
</feature>
<feature type="transmembrane region" description="Helical" evidence="14">
    <location>
        <begin position="123"/>
        <end position="140"/>
    </location>
</feature>
<dbReference type="HAMAP" id="MF_02239">
    <property type="entry name" value="HemJ"/>
    <property type="match status" value="1"/>
</dbReference>
<feature type="transmembrane region" description="Helical" evidence="14">
    <location>
        <begin position="56"/>
        <end position="74"/>
    </location>
</feature>
<evidence type="ECO:0000256" key="10">
    <source>
        <dbReference type="ARBA" id="ARBA00023002"/>
    </source>
</evidence>
<evidence type="ECO:0000256" key="15">
    <source>
        <dbReference type="PIRNR" id="PIRNR004638"/>
    </source>
</evidence>
<dbReference type="Proteomes" id="UP000256900">
    <property type="component" value="Unassembled WGS sequence"/>
</dbReference>
<evidence type="ECO:0000256" key="5">
    <source>
        <dbReference type="ARBA" id="ARBA00022475"/>
    </source>
</evidence>
<dbReference type="EMBL" id="QUMO01000001">
    <property type="protein sequence ID" value="REF89528.1"/>
    <property type="molecule type" value="Genomic_DNA"/>
</dbReference>
<comment type="function">
    <text evidence="14 15">Catalyzes the oxidation of protoporphyrinogen IX to protoporphyrin IX.</text>
</comment>
<evidence type="ECO:0000256" key="1">
    <source>
        <dbReference type="ARBA" id="ARBA00004651"/>
    </source>
</evidence>
<dbReference type="GO" id="GO:0005886">
    <property type="term" value="C:plasma membrane"/>
    <property type="evidence" value="ECO:0007669"/>
    <property type="project" value="UniProtKB-SubCell"/>
</dbReference>
<dbReference type="AlphaFoldDB" id="A0A3D9Z5I1"/>
<keyword evidence="6 14" id="KW-0349">Heme</keyword>
<dbReference type="GO" id="GO:0006782">
    <property type="term" value="P:protoporphyrinogen IX biosynthetic process"/>
    <property type="evidence" value="ECO:0007669"/>
    <property type="project" value="UniProtKB-UniRule"/>
</dbReference>
<dbReference type="PIRSF" id="PIRSF004638">
    <property type="entry name" value="UCP004638"/>
    <property type="match status" value="1"/>
</dbReference>
<keyword evidence="17" id="KW-1185">Reference proteome</keyword>
<reference evidence="16 17" key="1">
    <citation type="submission" date="2018-08" db="EMBL/GenBank/DDBJ databases">
        <title>Genomic Encyclopedia of Type Strains, Phase IV (KMG-IV): sequencing the most valuable type-strain genomes for metagenomic binning, comparative biology and taxonomic classification.</title>
        <authorList>
            <person name="Goeker M."/>
        </authorList>
    </citation>
    <scope>NUCLEOTIDE SEQUENCE [LARGE SCALE GENOMIC DNA]</scope>
    <source>
        <strain evidence="16 17">BW863</strain>
    </source>
</reference>
<keyword evidence="8 14" id="KW-0479">Metal-binding</keyword>